<dbReference type="OrthoDB" id="4146344at2"/>
<dbReference type="KEGG" id="acu:Atc_1071"/>
<dbReference type="InterPro" id="IPR044922">
    <property type="entry name" value="DUF2063_N_sf"/>
</dbReference>
<protein>
    <recommendedName>
        <fullName evidence="1">Putative DNA-binding domain-containing protein</fullName>
    </recommendedName>
</protein>
<evidence type="ECO:0000313" key="3">
    <source>
        <dbReference type="Proteomes" id="UP000006135"/>
    </source>
</evidence>
<evidence type="ECO:0000259" key="1">
    <source>
        <dbReference type="Pfam" id="PF09836"/>
    </source>
</evidence>
<dbReference type="EMBL" id="CP002573">
    <property type="protein sequence ID" value="AEK57720.1"/>
    <property type="molecule type" value="Genomic_DNA"/>
</dbReference>
<dbReference type="RefSeq" id="WP_014002608.1">
    <property type="nucleotide sequence ID" value="NC_015850.1"/>
</dbReference>
<reference evidence="2 3" key="1">
    <citation type="journal article" date="2011" name="J. Genet. Genomics">
        <title>Unraveling the Acidithiobacillus caldus complete genome and its central metabolisms for carbon assimilation.</title>
        <authorList>
            <person name="You X.Y."/>
            <person name="Guo X."/>
            <person name="Zheng H.J."/>
            <person name="Zhang M.J."/>
            <person name="Liu L.J."/>
            <person name="Zhu Y.Q."/>
            <person name="Zhu B."/>
            <person name="Wang S.Y."/>
            <person name="Zhao G.P."/>
            <person name="Poetsch A."/>
            <person name="Jiang C.Y."/>
            <person name="Liu S.J."/>
        </authorList>
    </citation>
    <scope>NUCLEOTIDE SEQUENCE [LARGE SCALE GENOMIC DNA]</scope>
    <source>
        <strain evidence="2 3">SM-1</strain>
    </source>
</reference>
<gene>
    <name evidence="2" type="ordered locus">Atc_1071</name>
</gene>
<dbReference type="Gene3D" id="1.10.150.690">
    <property type="entry name" value="DUF2063"/>
    <property type="match status" value="1"/>
</dbReference>
<name>F9ZLH0_ACICS</name>
<dbReference type="AlphaFoldDB" id="F9ZLH0"/>
<sequence>MDEIRQWQEAFCHALLADEEGVELPGLAGPIPAAVSTAIYRNNVLEGFRLALADIYRVVETLVGEECFRALCYDYVRVHPSACGDRNAYGGALPDWLLTHPIVQSVPYLPDLARLEWAQHEAYQAAEGYAENGLHHSLQLVESDYPIFSIWAFCQDPGNAETLDLDRLAGETVLVARPQEEVLMRPLEPAEALWYRSLLSGASPVEAAALVQNREPGIHVRGFLETALIAGLLVEWQ</sequence>
<evidence type="ECO:0000313" key="2">
    <source>
        <dbReference type="EMBL" id="AEK57720.1"/>
    </source>
</evidence>
<organism evidence="2 3">
    <name type="scientific">Acidithiobacillus caldus (strain SM-1)</name>
    <dbReference type="NCBI Taxonomy" id="990288"/>
    <lineage>
        <taxon>Bacteria</taxon>
        <taxon>Pseudomonadati</taxon>
        <taxon>Pseudomonadota</taxon>
        <taxon>Acidithiobacillia</taxon>
        <taxon>Acidithiobacillales</taxon>
        <taxon>Acidithiobacillaceae</taxon>
        <taxon>Acidithiobacillus</taxon>
    </lineage>
</organism>
<dbReference type="HOGENOM" id="CLU_086594_0_1_6"/>
<dbReference type="GeneID" id="92931081"/>
<dbReference type="Proteomes" id="UP000006135">
    <property type="component" value="Chromosome"/>
</dbReference>
<dbReference type="Pfam" id="PF09836">
    <property type="entry name" value="DUF2063"/>
    <property type="match status" value="1"/>
</dbReference>
<dbReference type="InterPro" id="IPR018640">
    <property type="entry name" value="DUF2063"/>
</dbReference>
<keyword evidence="3" id="KW-1185">Reference proteome</keyword>
<feature type="domain" description="Putative DNA-binding" evidence="1">
    <location>
        <begin position="6"/>
        <end position="97"/>
    </location>
</feature>
<proteinExistence type="predicted"/>
<accession>F9ZLH0</accession>
<dbReference type="STRING" id="990288.Atc_1071"/>